<gene>
    <name evidence="3" type="ORF">PTSG_02973</name>
</gene>
<accession>F2U3W1</accession>
<dbReference type="InParanoid" id="F2U3W1"/>
<dbReference type="GeneID" id="16077073"/>
<evidence type="ECO:0000256" key="2">
    <source>
        <dbReference type="SAM" id="Phobius"/>
    </source>
</evidence>
<feature type="region of interest" description="Disordered" evidence="1">
    <location>
        <begin position="323"/>
        <end position="362"/>
    </location>
</feature>
<feature type="transmembrane region" description="Helical" evidence="2">
    <location>
        <begin position="205"/>
        <end position="227"/>
    </location>
</feature>
<dbReference type="AlphaFoldDB" id="F2U3W1"/>
<feature type="transmembrane region" description="Helical" evidence="2">
    <location>
        <begin position="166"/>
        <end position="185"/>
    </location>
</feature>
<keyword evidence="2" id="KW-0472">Membrane</keyword>
<dbReference type="Proteomes" id="UP000007799">
    <property type="component" value="Unassembled WGS sequence"/>
</dbReference>
<dbReference type="RefSeq" id="XP_004996488.1">
    <property type="nucleotide sequence ID" value="XM_004996431.1"/>
</dbReference>
<name>F2U3W1_SALR5</name>
<keyword evidence="4" id="KW-1185">Reference proteome</keyword>
<proteinExistence type="predicted"/>
<evidence type="ECO:0000313" key="3">
    <source>
        <dbReference type="EMBL" id="EGD82305.1"/>
    </source>
</evidence>
<dbReference type="KEGG" id="sre:PTSG_02973"/>
<feature type="compositionally biased region" description="Acidic residues" evidence="1">
    <location>
        <begin position="335"/>
        <end position="355"/>
    </location>
</feature>
<keyword evidence="2" id="KW-1133">Transmembrane helix</keyword>
<protein>
    <submittedName>
        <fullName evidence="3">Uncharacterized protein</fullName>
    </submittedName>
</protein>
<organism evidence="4">
    <name type="scientific">Salpingoeca rosetta (strain ATCC 50818 / BSB-021)</name>
    <dbReference type="NCBI Taxonomy" id="946362"/>
    <lineage>
        <taxon>Eukaryota</taxon>
        <taxon>Choanoflagellata</taxon>
        <taxon>Craspedida</taxon>
        <taxon>Salpingoecidae</taxon>
        <taxon>Salpingoeca</taxon>
    </lineage>
</organism>
<keyword evidence="2" id="KW-0812">Transmembrane</keyword>
<dbReference type="EMBL" id="GL832960">
    <property type="protein sequence ID" value="EGD82305.1"/>
    <property type="molecule type" value="Genomic_DNA"/>
</dbReference>
<evidence type="ECO:0000313" key="4">
    <source>
        <dbReference type="Proteomes" id="UP000007799"/>
    </source>
</evidence>
<sequence length="362" mass="40597">MDFVRRAYRRYRKWKIPAEKKENLMSVLNISNKMAEIVVMLLSIYLISDLHDVPRSCRHIDCLNLYASLSDSAEPDFFVRAQREACRFSFANPALIEEAQKAGLLTPKINATYEAMIAYCECLLITHPDPVYCNFDVARGIFFAWSILCISIMEMSTTVRGFRSPLIRLFSFCIIFLLFGVALAYFRGALRECGSFDFRINFRVIRATCTASLIIMIFIACAEMIAWRRAYAKAVLRFQDTSHYNDDGDLTAKLGNVSMGGTSLGSALASTVTSSTAAAAPHSTRVTFADDVVVEGNGSAYGRGHSNGSGSGKRRVRKVVRRQDTYDFSAFDNSDNSEDDEGPSDTEHDDDDDDIFDYRREG</sequence>
<evidence type="ECO:0000256" key="1">
    <source>
        <dbReference type="SAM" id="MobiDB-lite"/>
    </source>
</evidence>
<reference evidence="3" key="1">
    <citation type="submission" date="2009-08" db="EMBL/GenBank/DDBJ databases">
        <title>Annotation of Salpingoeca rosetta.</title>
        <authorList>
            <consortium name="The Broad Institute Genome Sequencing Platform"/>
            <person name="Russ C."/>
            <person name="Cuomo C."/>
            <person name="Burger G."/>
            <person name="Gray M.W."/>
            <person name="Holland P.W.H."/>
            <person name="King N."/>
            <person name="Lang F.B.F."/>
            <person name="Roger A.J."/>
            <person name="Ruiz-Trillo I."/>
            <person name="Young S.K."/>
            <person name="Zeng Q."/>
            <person name="Gargeya S."/>
            <person name="Alvarado L."/>
            <person name="Berlin A."/>
            <person name="Chapman S.B."/>
            <person name="Chen Z."/>
            <person name="Freedman E."/>
            <person name="Gellesch M."/>
            <person name="Goldberg J."/>
            <person name="Griggs A."/>
            <person name="Gujja S."/>
            <person name="Heilman E."/>
            <person name="Heiman D."/>
            <person name="Howarth C."/>
            <person name="Mehta T."/>
            <person name="Neiman D."/>
            <person name="Pearson M."/>
            <person name="Roberts A."/>
            <person name="Saif S."/>
            <person name="Shea T."/>
            <person name="Shenoy N."/>
            <person name="Sisk P."/>
            <person name="Stolte C."/>
            <person name="Sykes S."/>
            <person name="White J."/>
            <person name="Yandava C."/>
            <person name="Haas B."/>
            <person name="Nusbaum C."/>
            <person name="Birren B."/>
        </authorList>
    </citation>
    <scope>NUCLEOTIDE SEQUENCE [LARGE SCALE GENOMIC DNA]</scope>
    <source>
        <strain evidence="3">ATCC 50818</strain>
    </source>
</reference>